<dbReference type="Gene3D" id="3.20.20.80">
    <property type="entry name" value="Glycosidases"/>
    <property type="match status" value="1"/>
</dbReference>
<keyword evidence="4" id="KW-1185">Reference proteome</keyword>
<dbReference type="GO" id="GO:0007165">
    <property type="term" value="P:signal transduction"/>
    <property type="evidence" value="ECO:0007669"/>
    <property type="project" value="TreeGrafter"/>
</dbReference>
<dbReference type="AlphaFoldDB" id="A0A914X3W5"/>
<dbReference type="SUPFAM" id="SSF51445">
    <property type="entry name" value="(Trans)glycosidases"/>
    <property type="match status" value="1"/>
</dbReference>
<dbReference type="Proteomes" id="UP000887566">
    <property type="component" value="Unplaced"/>
</dbReference>
<evidence type="ECO:0000313" key="5">
    <source>
        <dbReference type="WBParaSite" id="PSAMB.scaffold5926size10560.g27578.t1"/>
    </source>
</evidence>
<dbReference type="CDD" id="cd06416">
    <property type="entry name" value="GH25_Lys1-like"/>
    <property type="match status" value="1"/>
</dbReference>
<dbReference type="PROSITE" id="PS51904">
    <property type="entry name" value="GLYCOSYL_HYDROL_F25_2"/>
    <property type="match status" value="1"/>
</dbReference>
<feature type="chain" id="PRO_5037805540" evidence="3">
    <location>
        <begin position="20"/>
        <end position="217"/>
    </location>
</feature>
<dbReference type="GO" id="GO:0016998">
    <property type="term" value="P:cell wall macromolecule catabolic process"/>
    <property type="evidence" value="ECO:0007669"/>
    <property type="project" value="InterPro"/>
</dbReference>
<dbReference type="GO" id="GO:0003796">
    <property type="term" value="F:lysozyme activity"/>
    <property type="evidence" value="ECO:0007669"/>
    <property type="project" value="InterPro"/>
</dbReference>
<dbReference type="GO" id="GO:0009253">
    <property type="term" value="P:peptidoglycan catabolic process"/>
    <property type="evidence" value="ECO:0007669"/>
    <property type="project" value="InterPro"/>
</dbReference>
<keyword evidence="2 3" id="KW-0732">Signal</keyword>
<organism evidence="4 5">
    <name type="scientific">Plectus sambesii</name>
    <dbReference type="NCBI Taxonomy" id="2011161"/>
    <lineage>
        <taxon>Eukaryota</taxon>
        <taxon>Metazoa</taxon>
        <taxon>Ecdysozoa</taxon>
        <taxon>Nematoda</taxon>
        <taxon>Chromadorea</taxon>
        <taxon>Plectida</taxon>
        <taxon>Plectina</taxon>
        <taxon>Plectoidea</taxon>
        <taxon>Plectidae</taxon>
        <taxon>Plectus</taxon>
    </lineage>
</organism>
<feature type="signal peptide" evidence="3">
    <location>
        <begin position="1"/>
        <end position="19"/>
    </location>
</feature>
<evidence type="ECO:0000256" key="3">
    <source>
        <dbReference type="SAM" id="SignalP"/>
    </source>
</evidence>
<name>A0A914X3W5_9BILA</name>
<dbReference type="InterPro" id="IPR051595">
    <property type="entry name" value="GH25_Enzymes"/>
</dbReference>
<dbReference type="PANTHER" id="PTHR23208">
    <property type="entry name" value="LYSOZYME PROTEIN"/>
    <property type="match status" value="1"/>
</dbReference>
<comment type="similarity">
    <text evidence="1">Belongs to the glycosyl hydrolase 25 family.</text>
</comment>
<dbReference type="WBParaSite" id="PSAMB.scaffold5926size10560.g27578.t1">
    <property type="protein sequence ID" value="PSAMB.scaffold5926size10560.g27578.t1"/>
    <property type="gene ID" value="PSAMB.scaffold5926size10560.g27578"/>
</dbReference>
<evidence type="ECO:0000256" key="2">
    <source>
        <dbReference type="ARBA" id="ARBA00022729"/>
    </source>
</evidence>
<protein>
    <submittedName>
        <fullName evidence="5">Lysozyme</fullName>
    </submittedName>
</protein>
<dbReference type="PANTHER" id="PTHR23208:SF36">
    <property type="entry name" value="LYSOZYME-RELATED"/>
    <property type="match status" value="1"/>
</dbReference>
<evidence type="ECO:0000313" key="4">
    <source>
        <dbReference type="Proteomes" id="UP000887566"/>
    </source>
</evidence>
<dbReference type="GO" id="GO:0045087">
    <property type="term" value="P:innate immune response"/>
    <property type="evidence" value="ECO:0007669"/>
    <property type="project" value="TreeGrafter"/>
</dbReference>
<proteinExistence type="inferred from homology"/>
<evidence type="ECO:0000256" key="1">
    <source>
        <dbReference type="ARBA" id="ARBA00010646"/>
    </source>
</evidence>
<accession>A0A914X3W5</accession>
<reference evidence="5" key="1">
    <citation type="submission" date="2022-11" db="UniProtKB">
        <authorList>
            <consortium name="WormBaseParasite"/>
        </authorList>
    </citation>
    <scope>IDENTIFICATION</scope>
</reference>
<dbReference type="InterPro" id="IPR002053">
    <property type="entry name" value="Glyco_hydro_25"/>
</dbReference>
<sequence>MRLFVIASVVLLSALNVQAGQMGFDAIGDISTSTFQCLKNAGYSYFIGRVYHSYGAVDTQGIQNIKNAKAAGWSDVGGYLFPCLASNCGSGASQVQAVHDALQQQGAQINTLWLDIETYHWPSSQTSNQAFIQDMVNKAKSLNMDVGIYTSSPSWGPIVGSGYTAQSKLKLWWPRYDGHQDFRDFQAFGGWSSALIHQYSGSVNGGCGVNMDQNYRN</sequence>
<dbReference type="InterPro" id="IPR017853">
    <property type="entry name" value="GH"/>
</dbReference>